<dbReference type="OrthoDB" id="9809391at2"/>
<reference evidence="3 4" key="1">
    <citation type="submission" date="2016-07" db="EMBL/GenBank/DDBJ databases">
        <title>Complete genome sequence of the Lentzea guizhouensis DHS C013.</title>
        <authorList>
            <person name="Cao C."/>
        </authorList>
    </citation>
    <scope>NUCLEOTIDE SEQUENCE [LARGE SCALE GENOMIC DNA]</scope>
    <source>
        <strain evidence="3 4">DHS C013</strain>
    </source>
</reference>
<dbReference type="STRING" id="1586287.BBK82_02385"/>
<evidence type="ECO:0000313" key="4">
    <source>
        <dbReference type="Proteomes" id="UP000093053"/>
    </source>
</evidence>
<protein>
    <submittedName>
        <fullName evidence="3">MerR family transcriptional regulator</fullName>
    </submittedName>
</protein>
<keyword evidence="1" id="KW-0238">DNA-binding</keyword>
<feature type="domain" description="HTH merR-type" evidence="2">
    <location>
        <begin position="5"/>
        <end position="74"/>
    </location>
</feature>
<dbReference type="PRINTS" id="PR00040">
    <property type="entry name" value="HTHMERR"/>
</dbReference>
<dbReference type="GO" id="GO:0003677">
    <property type="term" value="F:DNA binding"/>
    <property type="evidence" value="ECO:0007669"/>
    <property type="project" value="UniProtKB-KW"/>
</dbReference>
<dbReference type="CDD" id="cd00592">
    <property type="entry name" value="HTH_MerR-like"/>
    <property type="match status" value="1"/>
</dbReference>
<dbReference type="GO" id="GO:0003700">
    <property type="term" value="F:DNA-binding transcription factor activity"/>
    <property type="evidence" value="ECO:0007669"/>
    <property type="project" value="InterPro"/>
</dbReference>
<name>A0A1B2HXI6_9PSEU</name>
<dbReference type="PANTHER" id="PTHR30204:SF93">
    <property type="entry name" value="HTH MERR-TYPE DOMAIN-CONTAINING PROTEIN"/>
    <property type="match status" value="1"/>
</dbReference>
<accession>A0A1B2HXI6</accession>
<dbReference type="RefSeq" id="WP_065920776.1">
    <property type="nucleotide sequence ID" value="NZ_CP016793.1"/>
</dbReference>
<evidence type="ECO:0000313" key="3">
    <source>
        <dbReference type="EMBL" id="ANZ42448.1"/>
    </source>
</evidence>
<dbReference type="KEGG" id="led:BBK82_02385"/>
<dbReference type="PANTHER" id="PTHR30204">
    <property type="entry name" value="REDOX-CYCLING DRUG-SENSING TRANSCRIPTIONAL ACTIVATOR SOXR"/>
    <property type="match status" value="1"/>
</dbReference>
<organism evidence="3 4">
    <name type="scientific">Lentzea guizhouensis</name>
    <dbReference type="NCBI Taxonomy" id="1586287"/>
    <lineage>
        <taxon>Bacteria</taxon>
        <taxon>Bacillati</taxon>
        <taxon>Actinomycetota</taxon>
        <taxon>Actinomycetes</taxon>
        <taxon>Pseudonocardiales</taxon>
        <taxon>Pseudonocardiaceae</taxon>
        <taxon>Lentzea</taxon>
    </lineage>
</organism>
<gene>
    <name evidence="3" type="ORF">BBK82_02385</name>
</gene>
<dbReference type="EMBL" id="CP016793">
    <property type="protein sequence ID" value="ANZ42448.1"/>
    <property type="molecule type" value="Genomic_DNA"/>
</dbReference>
<sequence length="329" mass="35962">MTEQLYPIGDVARRTGLSVSAIRFYADAGVVPPTSHTDGGYRLYDVEAVARLELVRTLRDLGASLQDVRRLLADETSLHDLATTHLGIVERQLRHLKARRAVLRTIVAQGSNARKVALMHELVSMSDEDRERLLDEFWGEVTDGLTVHPSFVEHLHRLRPELPEEPGTEQLQAWIELADLVRDAGFRAEVREFLHGSFSSPKAVTVTSPEVMALVEAHRLVEVEACEAERSGVAPDSPRANEIAGRLLASLAEFTAEVTGQQPDLAELKLSMSDPDPVVDEAARAAVARFGEVLDRYVALVETISGRPTPDTAGTGASERWIAAAVAAL</sequence>
<keyword evidence="4" id="KW-1185">Reference proteome</keyword>
<evidence type="ECO:0000256" key="1">
    <source>
        <dbReference type="ARBA" id="ARBA00023125"/>
    </source>
</evidence>
<dbReference type="AlphaFoldDB" id="A0A1B2HXI6"/>
<proteinExistence type="predicted"/>
<dbReference type="Pfam" id="PF13411">
    <property type="entry name" value="MerR_1"/>
    <property type="match status" value="1"/>
</dbReference>
<dbReference type="PROSITE" id="PS50937">
    <property type="entry name" value="HTH_MERR_2"/>
    <property type="match status" value="1"/>
</dbReference>
<dbReference type="InterPro" id="IPR000551">
    <property type="entry name" value="MerR-type_HTH_dom"/>
</dbReference>
<dbReference type="Gene3D" id="1.10.1660.10">
    <property type="match status" value="1"/>
</dbReference>
<dbReference type="Proteomes" id="UP000093053">
    <property type="component" value="Chromosome"/>
</dbReference>
<dbReference type="InterPro" id="IPR047057">
    <property type="entry name" value="MerR_fam"/>
</dbReference>
<evidence type="ECO:0000259" key="2">
    <source>
        <dbReference type="PROSITE" id="PS50937"/>
    </source>
</evidence>
<dbReference type="SMART" id="SM00422">
    <property type="entry name" value="HTH_MERR"/>
    <property type="match status" value="1"/>
</dbReference>
<dbReference type="InterPro" id="IPR009061">
    <property type="entry name" value="DNA-bd_dom_put_sf"/>
</dbReference>
<dbReference type="SUPFAM" id="SSF46955">
    <property type="entry name" value="Putative DNA-binding domain"/>
    <property type="match status" value="1"/>
</dbReference>